<evidence type="ECO:0000313" key="2">
    <source>
        <dbReference type="EMBL" id="CAB9519161.1"/>
    </source>
</evidence>
<dbReference type="Proteomes" id="UP001153069">
    <property type="component" value="Unassembled WGS sequence"/>
</dbReference>
<organism evidence="2 3">
    <name type="scientific">Seminavis robusta</name>
    <dbReference type="NCBI Taxonomy" id="568900"/>
    <lineage>
        <taxon>Eukaryota</taxon>
        <taxon>Sar</taxon>
        <taxon>Stramenopiles</taxon>
        <taxon>Ochrophyta</taxon>
        <taxon>Bacillariophyta</taxon>
        <taxon>Bacillariophyceae</taxon>
        <taxon>Bacillariophycidae</taxon>
        <taxon>Naviculales</taxon>
        <taxon>Naviculaceae</taxon>
        <taxon>Seminavis</taxon>
    </lineage>
</organism>
<keyword evidence="3" id="KW-1185">Reference proteome</keyword>
<feature type="region of interest" description="Disordered" evidence="1">
    <location>
        <begin position="126"/>
        <end position="156"/>
    </location>
</feature>
<evidence type="ECO:0000256" key="1">
    <source>
        <dbReference type="SAM" id="MobiDB-lite"/>
    </source>
</evidence>
<name>A0A9N8HMF0_9STRA</name>
<reference evidence="2" key="1">
    <citation type="submission" date="2020-06" db="EMBL/GenBank/DDBJ databases">
        <authorList>
            <consortium name="Plant Systems Biology data submission"/>
        </authorList>
    </citation>
    <scope>NUCLEOTIDE SEQUENCE</scope>
    <source>
        <strain evidence="2">D6</strain>
    </source>
</reference>
<feature type="region of interest" description="Disordered" evidence="1">
    <location>
        <begin position="193"/>
        <end position="212"/>
    </location>
</feature>
<feature type="compositionally biased region" description="Low complexity" evidence="1">
    <location>
        <begin position="198"/>
        <end position="207"/>
    </location>
</feature>
<dbReference type="EMBL" id="CAICTM010000992">
    <property type="protein sequence ID" value="CAB9519161.1"/>
    <property type="molecule type" value="Genomic_DNA"/>
</dbReference>
<dbReference type="PANTHER" id="PTHR35213">
    <property type="entry name" value="RING-TYPE DOMAIN-CONTAINING PROTEIN-RELATED"/>
    <property type="match status" value="1"/>
</dbReference>
<evidence type="ECO:0000313" key="3">
    <source>
        <dbReference type="Proteomes" id="UP001153069"/>
    </source>
</evidence>
<protein>
    <submittedName>
        <fullName evidence="2">Uncharacterized protein</fullName>
    </submittedName>
</protein>
<proteinExistence type="predicted"/>
<feature type="region of interest" description="Disordered" evidence="1">
    <location>
        <begin position="398"/>
        <end position="418"/>
    </location>
</feature>
<accession>A0A9N8HMF0</accession>
<dbReference type="OrthoDB" id="49588at2759"/>
<comment type="caution">
    <text evidence="2">The sequence shown here is derived from an EMBL/GenBank/DDBJ whole genome shotgun (WGS) entry which is preliminary data.</text>
</comment>
<gene>
    <name evidence="2" type="ORF">SEMRO_994_G228990.1</name>
</gene>
<sequence length="418" mass="45433">MNHNNQLQVQREETSSGVKYYYSGKWITEEEVYVEALAKEFRDGTLEIPNETSLRTFLSDKLQCRAKRITKKFENTGYRGAQSFKRNLHMSEQERKTRLKALAALEDKMHESRSLTLFCQDKANTKKKAKAQASSKDTKKKKKTASTKATGLDTVSTSDPAVSAPGAVAAPAAAAPTVALEAVPSAPVVQQGAFRRTSSPSSLSQLSMHHHQGLSRPDLAASVAASLGVARPTVTPPVQQDIAVEISNNHAAILAQISSARRATILNNEFRQQRANTIIAQQQARLQLQQQASYSQSPLLRRLQGQPSLDAGLSDLLNSQFVLNTSSGRSTLAAPARAGSLHSALLAPASSSTIGNQFVLNRTNQDSILESRALAALCSEVATTHLQHERLKRLLQASNSPTSWEDAQQGAPKRSRSF</sequence>
<dbReference type="AlphaFoldDB" id="A0A9N8HMF0"/>